<dbReference type="InterPro" id="IPR025392">
    <property type="entry name" value="DUF4124"/>
</dbReference>
<organism evidence="2 3">
    <name type="scientific">Pseudidiomarina planktonica</name>
    <dbReference type="NCBI Taxonomy" id="1323738"/>
    <lineage>
        <taxon>Bacteria</taxon>
        <taxon>Pseudomonadati</taxon>
        <taxon>Pseudomonadota</taxon>
        <taxon>Gammaproteobacteria</taxon>
        <taxon>Alteromonadales</taxon>
        <taxon>Idiomarinaceae</taxon>
        <taxon>Pseudidiomarina</taxon>
    </lineage>
</organism>
<gene>
    <name evidence="2" type="ORF">SAMN06297229_1863</name>
</gene>
<protein>
    <recommendedName>
        <fullName evidence="1">DUF4124 domain-containing protein</fullName>
    </recommendedName>
</protein>
<proteinExistence type="predicted"/>
<dbReference type="Proteomes" id="UP000194450">
    <property type="component" value="Unassembled WGS sequence"/>
</dbReference>
<dbReference type="EMBL" id="FXWH01000002">
    <property type="protein sequence ID" value="SMQ79942.1"/>
    <property type="molecule type" value="Genomic_DNA"/>
</dbReference>
<keyword evidence="3" id="KW-1185">Reference proteome</keyword>
<dbReference type="Pfam" id="PF13511">
    <property type="entry name" value="DUF4124"/>
    <property type="match status" value="1"/>
</dbReference>
<sequence length="209" mass="23031">MLAVSTLFFYPAVLHAEVQAEAQAAEQEQAQADPQASTDANPQIYKSIDAQGRVRYSDQPSSAAVPVEVELTPTTTRFTPVTVPQLSESNAEQPDELLNQVSLSIIEPTAEEAVRANNGDVSFRWSVEAQRLSSSLVFQLILDGNLVYQGVLPQTTLQNLNRGEHEYQIKALLSERMTDGSNVEDAVVATTEPQIFYLQRHSRLFPNGN</sequence>
<dbReference type="AlphaFoldDB" id="A0A1Y6FX54"/>
<accession>A0A1Y6FX54</accession>
<evidence type="ECO:0000313" key="3">
    <source>
        <dbReference type="Proteomes" id="UP000194450"/>
    </source>
</evidence>
<feature type="domain" description="DUF4124" evidence="1">
    <location>
        <begin position="38"/>
        <end position="77"/>
    </location>
</feature>
<reference evidence="3" key="1">
    <citation type="submission" date="2017-04" db="EMBL/GenBank/DDBJ databases">
        <authorList>
            <person name="Varghese N."/>
            <person name="Submissions S."/>
        </authorList>
    </citation>
    <scope>NUCLEOTIDE SEQUENCE [LARGE SCALE GENOMIC DNA]</scope>
</reference>
<name>A0A1Y6FX54_9GAMM</name>
<evidence type="ECO:0000313" key="2">
    <source>
        <dbReference type="EMBL" id="SMQ79942.1"/>
    </source>
</evidence>
<evidence type="ECO:0000259" key="1">
    <source>
        <dbReference type="Pfam" id="PF13511"/>
    </source>
</evidence>